<dbReference type="AlphaFoldDB" id="W4V857"/>
<comment type="caution">
    <text evidence="3">The sequence shown here is derived from an EMBL/GenBank/DDBJ whole genome shotgun (WGS) entry which is preliminary data.</text>
</comment>
<evidence type="ECO:0000313" key="4">
    <source>
        <dbReference type="Proteomes" id="UP000019109"/>
    </source>
</evidence>
<evidence type="ECO:0000313" key="3">
    <source>
        <dbReference type="EMBL" id="GAE88998.1"/>
    </source>
</evidence>
<evidence type="ECO:0000256" key="2">
    <source>
        <dbReference type="SAM" id="Phobius"/>
    </source>
</evidence>
<keyword evidence="2" id="KW-1133">Transmembrane helix</keyword>
<sequence length="131" mass="14892">MDYISKMPFIMGASASIVVGIISYGNGFDLKAICVRMTAGMILFFAIGVFLRRFVTNIYEEVKEKNEQEVQNTAEHTNMGKKEHDKSHGIDYRVGGESGDWNNEKVESDQLYDEEFTPLEVSRVTIKDNKQ</sequence>
<feature type="region of interest" description="Disordered" evidence="1">
    <location>
        <begin position="66"/>
        <end position="113"/>
    </location>
</feature>
<protein>
    <submittedName>
        <fullName evidence="3">Uncharacterized protein</fullName>
    </submittedName>
</protein>
<reference evidence="3" key="1">
    <citation type="journal article" date="2014" name="Genome Announc.">
        <title>Draft Genome Sequence of Clostridium straminisolvens Strain JCM 21531T, Isolated from a Cellulose-Degrading Bacterial Community.</title>
        <authorList>
            <person name="Yuki M."/>
            <person name="Oshima K."/>
            <person name="Suda W."/>
            <person name="Sakamoto M."/>
            <person name="Kitamura K."/>
            <person name="Iida T."/>
            <person name="Hattori M."/>
            <person name="Ohkuma M."/>
        </authorList>
    </citation>
    <scope>NUCLEOTIDE SEQUENCE [LARGE SCALE GENOMIC DNA]</scope>
    <source>
        <strain evidence="3">JCM 21531</strain>
    </source>
</reference>
<accession>W4V857</accession>
<feature type="compositionally biased region" description="Basic and acidic residues" evidence="1">
    <location>
        <begin position="78"/>
        <end position="91"/>
    </location>
</feature>
<proteinExistence type="predicted"/>
<keyword evidence="4" id="KW-1185">Reference proteome</keyword>
<keyword evidence="2" id="KW-0472">Membrane</keyword>
<dbReference type="OrthoDB" id="2086687at2"/>
<dbReference type="Proteomes" id="UP000019109">
    <property type="component" value="Unassembled WGS sequence"/>
</dbReference>
<dbReference type="EMBL" id="BAVR01000028">
    <property type="protein sequence ID" value="GAE88998.1"/>
    <property type="molecule type" value="Genomic_DNA"/>
</dbReference>
<dbReference type="STRING" id="1294263.JCM21531_2488"/>
<gene>
    <name evidence="3" type="ORF">JCM21531_2488</name>
</gene>
<evidence type="ECO:0000256" key="1">
    <source>
        <dbReference type="SAM" id="MobiDB-lite"/>
    </source>
</evidence>
<feature type="transmembrane region" description="Helical" evidence="2">
    <location>
        <begin position="7"/>
        <end position="24"/>
    </location>
</feature>
<organism evidence="3 4">
    <name type="scientific">Acetivibrio straminisolvens JCM 21531</name>
    <dbReference type="NCBI Taxonomy" id="1294263"/>
    <lineage>
        <taxon>Bacteria</taxon>
        <taxon>Bacillati</taxon>
        <taxon>Bacillota</taxon>
        <taxon>Clostridia</taxon>
        <taxon>Eubacteriales</taxon>
        <taxon>Oscillospiraceae</taxon>
        <taxon>Acetivibrio</taxon>
    </lineage>
</organism>
<feature type="transmembrane region" description="Helical" evidence="2">
    <location>
        <begin position="30"/>
        <end position="51"/>
    </location>
</feature>
<name>W4V857_9FIRM</name>
<dbReference type="RefSeq" id="WP_038289142.1">
    <property type="nucleotide sequence ID" value="NZ_BAVR01000028.1"/>
</dbReference>
<keyword evidence="2" id="KW-0812">Transmembrane</keyword>